<proteinExistence type="predicted"/>
<keyword evidence="1" id="KW-1133">Transmembrane helix</keyword>
<sequence length="163" mass="18738">MELINHSIQWVKGEVLQGRIGFAAGILIALAFLYFADFEQSFYKGMILPMVILQLVLLGYSGFQMVMRPKHIEKVRQEIQLNPANAVNMELEKSKKDDKIFSIIRIVWAGLFVVSLILFFILKSEFFKGMGLGFVVFFGIAFIFDSFLHYRLKTYLTALQQLA</sequence>
<keyword evidence="1" id="KW-0472">Membrane</keyword>
<dbReference type="STRING" id="758820.SAMN00777080_4149"/>
<accession>A0A1W2H9F7</accession>
<dbReference type="Proteomes" id="UP000192333">
    <property type="component" value="Chromosome I"/>
</dbReference>
<dbReference type="RefSeq" id="WP_084122329.1">
    <property type="nucleotide sequence ID" value="NZ_LT838813.1"/>
</dbReference>
<feature type="transmembrane region" description="Helical" evidence="1">
    <location>
        <begin position="103"/>
        <end position="122"/>
    </location>
</feature>
<feature type="transmembrane region" description="Helical" evidence="1">
    <location>
        <begin position="128"/>
        <end position="148"/>
    </location>
</feature>
<keyword evidence="3" id="KW-1185">Reference proteome</keyword>
<dbReference type="EMBL" id="LT838813">
    <property type="protein sequence ID" value="SMD45497.1"/>
    <property type="molecule type" value="Genomic_DNA"/>
</dbReference>
<dbReference type="OrthoDB" id="981489at2"/>
<reference evidence="3" key="1">
    <citation type="submission" date="2017-04" db="EMBL/GenBank/DDBJ databases">
        <authorList>
            <person name="Varghese N."/>
            <person name="Submissions S."/>
        </authorList>
    </citation>
    <scope>NUCLEOTIDE SEQUENCE [LARGE SCALE GENOMIC DNA]</scope>
    <source>
        <strain evidence="3">DSM 16537</strain>
    </source>
</reference>
<name>A0A1W2H9F7_9BACT</name>
<evidence type="ECO:0000256" key="1">
    <source>
        <dbReference type="SAM" id="Phobius"/>
    </source>
</evidence>
<evidence type="ECO:0000313" key="3">
    <source>
        <dbReference type="Proteomes" id="UP000192333"/>
    </source>
</evidence>
<protein>
    <submittedName>
        <fullName evidence="2">Uncharacterized protein</fullName>
    </submittedName>
</protein>
<feature type="transmembrane region" description="Helical" evidence="1">
    <location>
        <begin position="20"/>
        <end position="36"/>
    </location>
</feature>
<feature type="transmembrane region" description="Helical" evidence="1">
    <location>
        <begin position="42"/>
        <end position="63"/>
    </location>
</feature>
<gene>
    <name evidence="2" type="ORF">SAMN00777080_4149</name>
</gene>
<dbReference type="AlphaFoldDB" id="A0A1W2H9F7"/>
<evidence type="ECO:0000313" key="2">
    <source>
        <dbReference type="EMBL" id="SMD45497.1"/>
    </source>
</evidence>
<organism evidence="2 3">
    <name type="scientific">Aquiflexum balticum DSM 16537</name>
    <dbReference type="NCBI Taxonomy" id="758820"/>
    <lineage>
        <taxon>Bacteria</taxon>
        <taxon>Pseudomonadati</taxon>
        <taxon>Bacteroidota</taxon>
        <taxon>Cytophagia</taxon>
        <taxon>Cytophagales</taxon>
        <taxon>Cyclobacteriaceae</taxon>
        <taxon>Aquiflexum</taxon>
    </lineage>
</organism>
<keyword evidence="1" id="KW-0812">Transmembrane</keyword>